<evidence type="ECO:0000313" key="4">
    <source>
        <dbReference type="Proteomes" id="UP000000305"/>
    </source>
</evidence>
<dbReference type="KEGG" id="dpx:DAPPUDRAFT_221089"/>
<evidence type="ECO:0000256" key="2">
    <source>
        <dbReference type="SAM" id="MobiDB-lite"/>
    </source>
</evidence>
<feature type="region of interest" description="Disordered" evidence="2">
    <location>
        <begin position="187"/>
        <end position="211"/>
    </location>
</feature>
<feature type="compositionally biased region" description="Polar residues" evidence="2">
    <location>
        <begin position="316"/>
        <end position="330"/>
    </location>
</feature>
<protein>
    <submittedName>
        <fullName evidence="3">Uncharacterized protein</fullName>
    </submittedName>
</protein>
<dbReference type="Proteomes" id="UP000000305">
    <property type="component" value="Unassembled WGS sequence"/>
</dbReference>
<feature type="compositionally biased region" description="Polar residues" evidence="2">
    <location>
        <begin position="249"/>
        <end position="291"/>
    </location>
</feature>
<organism evidence="3 4">
    <name type="scientific">Daphnia pulex</name>
    <name type="common">Water flea</name>
    <dbReference type="NCBI Taxonomy" id="6669"/>
    <lineage>
        <taxon>Eukaryota</taxon>
        <taxon>Metazoa</taxon>
        <taxon>Ecdysozoa</taxon>
        <taxon>Arthropoda</taxon>
        <taxon>Crustacea</taxon>
        <taxon>Branchiopoda</taxon>
        <taxon>Diplostraca</taxon>
        <taxon>Cladocera</taxon>
        <taxon>Anomopoda</taxon>
        <taxon>Daphniidae</taxon>
        <taxon>Daphnia</taxon>
    </lineage>
</organism>
<evidence type="ECO:0000256" key="1">
    <source>
        <dbReference type="SAM" id="Coils"/>
    </source>
</evidence>
<keyword evidence="1" id="KW-0175">Coiled coil</keyword>
<name>E9FWD0_DAPPU</name>
<feature type="region of interest" description="Disordered" evidence="2">
    <location>
        <begin position="304"/>
        <end position="332"/>
    </location>
</feature>
<dbReference type="InParanoid" id="E9FWD0"/>
<feature type="region of interest" description="Disordered" evidence="2">
    <location>
        <begin position="245"/>
        <end position="291"/>
    </location>
</feature>
<dbReference type="AlphaFoldDB" id="E9FWD0"/>
<proteinExistence type="predicted"/>
<feature type="compositionally biased region" description="Polar residues" evidence="2">
    <location>
        <begin position="187"/>
        <end position="199"/>
    </location>
</feature>
<dbReference type="EMBL" id="GL732526">
    <property type="protein sequence ID" value="EFX87868.1"/>
    <property type="molecule type" value="Genomic_DNA"/>
</dbReference>
<gene>
    <name evidence="3" type="ORF">DAPPUDRAFT_221089</name>
</gene>
<evidence type="ECO:0000313" key="3">
    <source>
        <dbReference type="EMBL" id="EFX87868.1"/>
    </source>
</evidence>
<sequence length="423" mass="45844">MPCIESTKSHQRAVVKSKSIVQPDVLGTRKGTVFTTRPTRPSITNDNIHLENNRTLIRKLAENSNVAADNKKLKVQVAKLEFQLALANSKIRQLENQQDEWAASRCAIGAKQRILEQANHRLVGKKSMSSRVIEANKDRLLEVISFLSSDNTATDSIDQVLENNLTGFEDKSTEILRLLAESKMETSKPSVFQQASGSDFGNPPAETARMSSQQNSCFPIAEPLPGKKRAFEDVVGRAIPPSVRKLLPSATSSNSSEAGQPKNASEIKSVTNGRSLSVSRTYGRPVSSSRLGCSASKIPVRVSNGPFAAETEPNETKNTSTDVSSESRPSVKTVLPPANVAASKIPVRVANSKQIVTSELQQSLADNKLKSRIPVRSTRSSAERQAFNKVVHLQKSDGSSCGLACNCRSSPSIGSRRGRNVVK</sequence>
<accession>E9FWD0</accession>
<reference evidence="3 4" key="1">
    <citation type="journal article" date="2011" name="Science">
        <title>The ecoresponsive genome of Daphnia pulex.</title>
        <authorList>
            <person name="Colbourne J.K."/>
            <person name="Pfrender M.E."/>
            <person name="Gilbert D."/>
            <person name="Thomas W.K."/>
            <person name="Tucker A."/>
            <person name="Oakley T.H."/>
            <person name="Tokishita S."/>
            <person name="Aerts A."/>
            <person name="Arnold G.J."/>
            <person name="Basu M.K."/>
            <person name="Bauer D.J."/>
            <person name="Caceres C.E."/>
            <person name="Carmel L."/>
            <person name="Casola C."/>
            <person name="Choi J.H."/>
            <person name="Detter J.C."/>
            <person name="Dong Q."/>
            <person name="Dusheyko S."/>
            <person name="Eads B.D."/>
            <person name="Frohlich T."/>
            <person name="Geiler-Samerotte K.A."/>
            <person name="Gerlach D."/>
            <person name="Hatcher P."/>
            <person name="Jogdeo S."/>
            <person name="Krijgsveld J."/>
            <person name="Kriventseva E.V."/>
            <person name="Kultz D."/>
            <person name="Laforsch C."/>
            <person name="Lindquist E."/>
            <person name="Lopez J."/>
            <person name="Manak J.R."/>
            <person name="Muller J."/>
            <person name="Pangilinan J."/>
            <person name="Patwardhan R.P."/>
            <person name="Pitluck S."/>
            <person name="Pritham E.J."/>
            <person name="Rechtsteiner A."/>
            <person name="Rho M."/>
            <person name="Rogozin I.B."/>
            <person name="Sakarya O."/>
            <person name="Salamov A."/>
            <person name="Schaack S."/>
            <person name="Shapiro H."/>
            <person name="Shiga Y."/>
            <person name="Skalitzky C."/>
            <person name="Smith Z."/>
            <person name="Souvorov A."/>
            <person name="Sung W."/>
            <person name="Tang Z."/>
            <person name="Tsuchiya D."/>
            <person name="Tu H."/>
            <person name="Vos H."/>
            <person name="Wang M."/>
            <person name="Wolf Y.I."/>
            <person name="Yamagata H."/>
            <person name="Yamada T."/>
            <person name="Ye Y."/>
            <person name="Shaw J.R."/>
            <person name="Andrews J."/>
            <person name="Crease T.J."/>
            <person name="Tang H."/>
            <person name="Lucas S.M."/>
            <person name="Robertson H.M."/>
            <person name="Bork P."/>
            <person name="Koonin E.V."/>
            <person name="Zdobnov E.M."/>
            <person name="Grigoriev I.V."/>
            <person name="Lynch M."/>
            <person name="Boore J.L."/>
        </authorList>
    </citation>
    <scope>NUCLEOTIDE SEQUENCE [LARGE SCALE GENOMIC DNA]</scope>
</reference>
<feature type="coiled-coil region" evidence="1">
    <location>
        <begin position="70"/>
        <end position="104"/>
    </location>
</feature>
<dbReference type="HOGENOM" id="CLU_031421_0_0_1"/>
<keyword evidence="4" id="KW-1185">Reference proteome</keyword>